<dbReference type="AlphaFoldDB" id="E8MB74"/>
<accession>E8MB74</accession>
<evidence type="ECO:0000313" key="2">
    <source>
        <dbReference type="Proteomes" id="UP000006228"/>
    </source>
</evidence>
<organism evidence="1 2">
    <name type="scientific">Vibrio sinaloensis DSM 21326</name>
    <dbReference type="NCBI Taxonomy" id="945550"/>
    <lineage>
        <taxon>Bacteria</taxon>
        <taxon>Pseudomonadati</taxon>
        <taxon>Pseudomonadota</taxon>
        <taxon>Gammaproteobacteria</taxon>
        <taxon>Vibrionales</taxon>
        <taxon>Vibrionaceae</taxon>
        <taxon>Vibrio</taxon>
        <taxon>Vibrio oreintalis group</taxon>
    </lineage>
</organism>
<protein>
    <submittedName>
        <fullName evidence="1">Uncharacterized protein</fullName>
    </submittedName>
</protein>
<name>E8MB74_PHOS4</name>
<reference evidence="1 2" key="1">
    <citation type="journal article" date="2012" name="Int. J. Syst. Evol. Microbiol.">
        <title>Vibrio caribbeanicus sp. nov., isolated from the marine sponge Scleritoderma cyanea.</title>
        <authorList>
            <person name="Hoffmann M."/>
            <person name="Monday S.R."/>
            <person name="Allard M.W."/>
            <person name="Strain E.A."/>
            <person name="Whittaker P."/>
            <person name="Naum M."/>
            <person name="McCarthy P.J."/>
            <person name="Lopez J.V."/>
            <person name="Fischer M."/>
            <person name="Brown E.W."/>
        </authorList>
    </citation>
    <scope>NUCLEOTIDE SEQUENCE [LARGE SCALE GENOMIC DNA]</scope>
    <source>
        <strain evidence="2">DSMZ 21326</strain>
    </source>
</reference>
<gene>
    <name evidence="1" type="ORF">VISI1226_03415</name>
</gene>
<dbReference type="EMBL" id="AEVT01000099">
    <property type="protein sequence ID" value="EGA68657.1"/>
    <property type="molecule type" value="Genomic_DNA"/>
</dbReference>
<evidence type="ECO:0000313" key="1">
    <source>
        <dbReference type="EMBL" id="EGA68657.1"/>
    </source>
</evidence>
<comment type="caution">
    <text evidence="1">The sequence shown here is derived from an EMBL/GenBank/DDBJ whole genome shotgun (WGS) entry which is preliminary data.</text>
</comment>
<dbReference type="Proteomes" id="UP000006228">
    <property type="component" value="Unassembled WGS sequence"/>
</dbReference>
<proteinExistence type="predicted"/>
<sequence length="31" mass="3436">MPLKGGKVAISDSRFSFKNPVVFTIQKQQAI</sequence>